<accession>A0AA35YU39</accession>
<dbReference type="AlphaFoldDB" id="A0AA35YU39"/>
<dbReference type="Proteomes" id="UP001177003">
    <property type="component" value="Chromosome 4"/>
</dbReference>
<proteinExistence type="predicted"/>
<keyword evidence="2" id="KW-1185">Reference proteome</keyword>
<name>A0AA35YU39_LACSI</name>
<organism evidence="1 2">
    <name type="scientific">Lactuca saligna</name>
    <name type="common">Willowleaf lettuce</name>
    <dbReference type="NCBI Taxonomy" id="75948"/>
    <lineage>
        <taxon>Eukaryota</taxon>
        <taxon>Viridiplantae</taxon>
        <taxon>Streptophyta</taxon>
        <taxon>Embryophyta</taxon>
        <taxon>Tracheophyta</taxon>
        <taxon>Spermatophyta</taxon>
        <taxon>Magnoliopsida</taxon>
        <taxon>eudicotyledons</taxon>
        <taxon>Gunneridae</taxon>
        <taxon>Pentapetalae</taxon>
        <taxon>asterids</taxon>
        <taxon>campanulids</taxon>
        <taxon>Asterales</taxon>
        <taxon>Asteraceae</taxon>
        <taxon>Cichorioideae</taxon>
        <taxon>Cichorieae</taxon>
        <taxon>Lactucinae</taxon>
        <taxon>Lactuca</taxon>
    </lineage>
</organism>
<sequence length="181" mass="21392">MLFSSEGTLSIDVYYKDTFVPKPFIYFSPQNTSVTRIDLQNMEFNDFIIYLRNLIKDKFHEMYYCLLNRAIIDRLRELRDEDFYVRFLDVGYSNGCKIGIYIDHYHETIMEWIEEEKVEEGDSVGDICEDDVDLVMLDDVSVNHEANDEIIEIPKYVDLFLSHKNPISEGRVEDEVDDKVS</sequence>
<protein>
    <submittedName>
        <fullName evidence="1">Uncharacterized protein</fullName>
    </submittedName>
</protein>
<evidence type="ECO:0000313" key="1">
    <source>
        <dbReference type="EMBL" id="CAI9280265.1"/>
    </source>
</evidence>
<gene>
    <name evidence="1" type="ORF">LSALG_LOCUS20028</name>
</gene>
<dbReference type="EMBL" id="OX465080">
    <property type="protein sequence ID" value="CAI9280265.1"/>
    <property type="molecule type" value="Genomic_DNA"/>
</dbReference>
<evidence type="ECO:0000313" key="2">
    <source>
        <dbReference type="Proteomes" id="UP001177003"/>
    </source>
</evidence>
<reference evidence="1" key="1">
    <citation type="submission" date="2023-04" db="EMBL/GenBank/DDBJ databases">
        <authorList>
            <person name="Vijverberg K."/>
            <person name="Xiong W."/>
            <person name="Schranz E."/>
        </authorList>
    </citation>
    <scope>NUCLEOTIDE SEQUENCE</scope>
</reference>